<feature type="disulfide bond" evidence="14">
    <location>
        <begin position="407"/>
        <end position="416"/>
    </location>
</feature>
<dbReference type="InterPro" id="IPR000742">
    <property type="entry name" value="EGF"/>
</dbReference>
<feature type="domain" description="Laminin EGF-like" evidence="18">
    <location>
        <begin position="1418"/>
        <end position="1466"/>
    </location>
</feature>
<evidence type="ECO:0000256" key="7">
    <source>
        <dbReference type="ARBA" id="ARBA00022869"/>
    </source>
</evidence>
<dbReference type="InterPro" id="IPR000034">
    <property type="entry name" value="Laminin_IV"/>
</dbReference>
<dbReference type="GO" id="GO:0005576">
    <property type="term" value="C:extracellular region"/>
    <property type="evidence" value="ECO:0007669"/>
    <property type="project" value="UniProtKB-ARBA"/>
</dbReference>
<dbReference type="GO" id="GO:0009888">
    <property type="term" value="P:tissue development"/>
    <property type="evidence" value="ECO:0007669"/>
    <property type="project" value="TreeGrafter"/>
</dbReference>
<feature type="disulfide bond" evidence="14">
    <location>
        <begin position="995"/>
        <end position="1004"/>
    </location>
</feature>
<dbReference type="InterPro" id="IPR010307">
    <property type="entry name" value="Laminin_dom_II"/>
</dbReference>
<dbReference type="Pfam" id="PF00052">
    <property type="entry name" value="Laminin_B"/>
    <property type="match status" value="3"/>
</dbReference>
<evidence type="ECO:0000256" key="11">
    <source>
        <dbReference type="ARBA" id="ARBA00023180"/>
    </source>
</evidence>
<dbReference type="FunFam" id="2.170.300.10:FF:000026">
    <property type="entry name" value="laminin subunit alpha-2 isoform X2"/>
    <property type="match status" value="1"/>
</dbReference>
<dbReference type="Proteomes" id="UP000525205">
    <property type="component" value="Unassembled WGS sequence"/>
</dbReference>
<dbReference type="PROSITE" id="PS01248">
    <property type="entry name" value="EGF_LAM_1"/>
    <property type="match status" value="5"/>
</dbReference>
<feature type="domain" description="Laminin EGF-like" evidence="18">
    <location>
        <begin position="1023"/>
        <end position="1068"/>
    </location>
</feature>
<dbReference type="SMART" id="SM00136">
    <property type="entry name" value="LamNT"/>
    <property type="match status" value="1"/>
</dbReference>
<evidence type="ECO:0000256" key="2">
    <source>
        <dbReference type="ARBA" id="ARBA00004302"/>
    </source>
</evidence>
<keyword evidence="3" id="KW-0964">Secreted</keyword>
<dbReference type="Gene3D" id="2.60.120.260">
    <property type="entry name" value="Galactose-binding domain-like"/>
    <property type="match status" value="1"/>
</dbReference>
<organism evidence="21 22">
    <name type="scientific">Cochlearius cochlearius</name>
    <name type="common">Boat-billed heron</name>
    <dbReference type="NCBI Taxonomy" id="110676"/>
    <lineage>
        <taxon>Eukaryota</taxon>
        <taxon>Metazoa</taxon>
        <taxon>Chordata</taxon>
        <taxon>Craniata</taxon>
        <taxon>Vertebrata</taxon>
        <taxon>Euteleostomi</taxon>
        <taxon>Archelosauria</taxon>
        <taxon>Archosauria</taxon>
        <taxon>Dinosauria</taxon>
        <taxon>Saurischia</taxon>
        <taxon>Theropoda</taxon>
        <taxon>Coelurosauria</taxon>
        <taxon>Aves</taxon>
        <taxon>Neognathae</taxon>
        <taxon>Neoaves</taxon>
        <taxon>Aequornithes</taxon>
        <taxon>Pelecaniformes</taxon>
        <taxon>Ardeidae</taxon>
        <taxon>Cochlearius</taxon>
    </lineage>
</organism>
<dbReference type="FunFam" id="2.10.25.10:FF:000128">
    <property type="entry name" value="laminin subunit alpha-2 isoform X1"/>
    <property type="match status" value="2"/>
</dbReference>
<feature type="disulfide bond" evidence="14">
    <location>
        <begin position="1437"/>
        <end position="1446"/>
    </location>
</feature>
<dbReference type="FunFam" id="2.60.120.260:FF:000017">
    <property type="entry name" value="Laminin subunit alpha 2"/>
    <property type="match status" value="1"/>
</dbReference>
<dbReference type="PROSITE" id="PS50025">
    <property type="entry name" value="LAM_G_DOMAIN"/>
    <property type="match status" value="5"/>
</dbReference>
<dbReference type="FunFam" id="2.10.25.10:FF:000069">
    <property type="entry name" value="Laminin subunit alpha 1"/>
    <property type="match status" value="1"/>
</dbReference>
<dbReference type="PANTHER" id="PTHR10574:SF291">
    <property type="entry name" value="LAMININ SUBUNIT ALPHA-2"/>
    <property type="match status" value="1"/>
</dbReference>
<feature type="disulfide bond" evidence="14">
    <location>
        <begin position="451"/>
        <end position="460"/>
    </location>
</feature>
<dbReference type="SUPFAM" id="SSF49785">
    <property type="entry name" value="Galactose-binding domain-like"/>
    <property type="match status" value="1"/>
</dbReference>
<evidence type="ECO:0000256" key="9">
    <source>
        <dbReference type="ARBA" id="ARBA00023054"/>
    </source>
</evidence>
<dbReference type="SMART" id="SM00282">
    <property type="entry name" value="LamG"/>
    <property type="match status" value="5"/>
</dbReference>
<dbReference type="FunFam" id="2.10.25.10:FF:000242">
    <property type="entry name" value="Laminin subunit alpha 1"/>
    <property type="match status" value="1"/>
</dbReference>
<feature type="domain" description="Laminin EGF-like" evidence="18">
    <location>
        <begin position="1525"/>
        <end position="1571"/>
    </location>
</feature>
<keyword evidence="4" id="KW-0272">Extracellular matrix</keyword>
<dbReference type="GO" id="GO:0007411">
    <property type="term" value="P:axon guidance"/>
    <property type="evidence" value="ECO:0007669"/>
    <property type="project" value="TreeGrafter"/>
</dbReference>
<feature type="disulfide bond" evidence="14">
    <location>
        <begin position="1527"/>
        <end position="1544"/>
    </location>
</feature>
<dbReference type="InterPro" id="IPR008211">
    <property type="entry name" value="Laminin_N"/>
</dbReference>
<sequence>GLFPAVLNLATNALITTNATCGEKGREMYCKLVEHVPGQPARNPQCRICDQRSRVPHQRHPITNAIDGKNTWWQSPSIQNGIEYHYVTITLDLQQIFQIAYVIVKAANSPRPGNWILERSLDGVDYQPWQYYAITDSECLTRYNIHPRPGTPSYIKDDEVICTSYYSKIHPLENGEIHTSLINGRPSADDPSRVLLEFTSARFIRLRFQRIRTLNADLMMFAHKDPNEIDPIVTRRYYYSIKDISVGGMCICSGHAKACPLDPATNKSVCQCEHNTCGETCDRCCPGFNQKPWHAGTFLVKHECEPCNCHGKTEECYYDQDVADRNQSLNVHGEYIGGGVCVNCTSHTGGINCETCVDGYFRPKGVLPDSPDPCQPCSCDPNGSLHDTCVKDEKHAEGGMLPGFCHCKTGYAGKSCNRCALGYIGYPECLPCNCSLKGSANVDPCIGPCICKEHVEGENCDHCKPGFFNLQQNNPKGCEECFCSGKTNVCTPSHLTYRSIEDMNGWYLTDLPGLIRVTPKQKRFGGHQQFSISNVAARKVLPQTYYWSAPSSYLGNKVTAAGGHLKYTVSYDFTEEAETVQLMVQSDVIIEGGDLRISTPRGGIHLQPSEEHTEEIVLKPESFSVHGTGVPVSRREFMTILANVKRILIRATYSYGMNAIYRLRSVSIEAADHASTGRKLASAVELCDCPPGYDGTSCESCWPRHRRVNGTIFGGVCAPCTCFGHAELCDDVTGVCLDCRHNTGGSYCDRCLPGFYGDPTKGTAEDCQRCACPLNMPSNNFSPTCHFDRSSGLICDECPAGYVGPRCERCAEGYFGQPLIPGGSCQPCQCNDNLDFSIPGSCDSLSGACLICKPGTTGQYCERCADGYFGDALNARNCQPCHCHINGSFSEICDSRTGQCECKANVIGRRCDACQPGTFGLQSSRGCVPCNCNSFGSKSFDCDGDGQCYCQPGVTGKKCDRCAHGFYNFEEGGCTPCECSRFGNNCDPISGLCICPPNTVGEMCDKCAPNYWGHDIVSGCKPCDCSFIGALSSQCDLNTGCCFCRPEFSGDKCTECRLGYWNYPQCVACQCFLAGTDPQSCDAESGKCSCVDHTGQCSCKVNVEGVHCDRCKSGTFGLSARNPLGCSSCYCFGLTTQCSEARGLIRVWVTLKPEQMILPLVDEKLQHSTLSGIAFQPPEIVANIEQAMQDLRSEPVYWRLPEQFEGQKLTAYGGKLKYAIYFEAREETGFTTYYPQVIIRGGPPTHTRIIVRHMAAPLIGQLTRHEIEMTEHEWEYYGDDQRVRNIVPWEYYHDEPGVNRTLSQADFTWKHYGDDSRPSRAVTREDFLNVLYDVHYILIKATHGNIMRQSRISEISMEVAESGSVSAMTPQAYLIEKCDCPLGYSGLSCESCSPGFYRLPSSPAGRTPARSLGACVVCQCHGHSTMCDPETSVCQNCRHNTAGHHCERCALGFYGIVQGSPDDCQPCACPLSISSNNFSPSCVAEGPSDYRCTACPPGYEGQYCERCSPGYVGNPQTPGGSCQECECDPYGSLPVPCDPVTGQCTCKPGFTGWKCVGCEHRHARDGMRCISCDDECTGVLLNELDRLNQMILSVNLSGPLPAPYKMLHGFENMTQELKHLLSPQRAPERLLQLAHENLDTLVTEMDELLTRATKVTADGEQTRQDAERTNDRAKSLGQFIKGILQAAEAANEDSMKLNETLRTQDETLEKSLPELQSEADRMIAELRSRALSTQERIAQDELKNAEDLLDKVKKLFGEPSEKNEDLKNEVRDKLANYHTKVDDARDLLREAMSKIREADRLSAVNQKNMTTVEKKKQAVEDGRQDVEKTLQEGNDVLNEANKLANEISLAVEYVEGVADKIQPMSDQLKDKIDDLSQEIHGRMLPEKVLQAENHAAQLNESSAILDGILAEAKNLSFNATRAFNAYTNIKDYIDEAEKVAKEAKALANEAMQATSGPQGSLKDGAKSSLQKSFRVLNEAKMLENDVKEKGDNVDSMQNRLKDADEKNSMLLRALNETFGKLSAIPNDTAVKIQAAKDKARQANDTANDVLAQIKDLNRNLLGLRNNYSKLADDVAKTNAVVKDPIKNIADADSSIKTLEKEADRLLDKIKPIKELQDNLGKNISQIKELINQARKQANSIKVSVSSGGNCIRTYRPEIKKGTYNTVIVNVKTVVADNLLFYLGSAKFTDFLAIEMRKGKVSFLWDVGSGVGRVEYPDLTIDDGFWYRIEASRQSVCLNYFVKISRTGKNGTISVRALDGPKASIVPATFSAVSPPGYTILDVDANAMLFVGGLTEKIKKSDAVRVTTFTGCMGETFLDSKPIGLWNFRDIEGDCKGCAVSPQVADSEGTVQFDGDSYAMVSRPIRWNPNISTVMFKFRTFSSNALLMYLATDDLKDFMSVELSGGRIKVSYDLGSGTASVISNQNHNDGKWKTFTLSRIQKQANISIVDIDTNEEDSIATTSTGSHFGLNLKGHEKIYFGGLPTLRNLRPEVNLKKYIGCLKEIEISRTPYNILSSPDFVGLTKGCTLENIYTVSFPKPGFVELQPVSFDIGTEINLSFSTKNESGIILFGTSGTVVAPRRKRRYTGRKAGPPRRKRRQTGQAYYAVFLNRGRLEVHISTGMRDPHRITIKPEAGEFHDGRAHSIRIERATGMFTVQVDEDKGQTQRLPTDQPISVKKLFVGGTSSQFQTAPLRNIPPFEGCIWNLVINATPMDFAQPVSFENADIGRCPSLEPEVRPPEDEDKPIHTTVLIPPESDTNGEKERPASPPPPTPSLSSALDSCAADTEPAVLEGGKQFGLSRNSHIALAFDDTKVKNRLTIEFEVRTTADSGLLFYMARINHADFATVQIRNGLPYFSYDLGSGDTKTMISNKINDGQWHKVKVIRTKQEGTLIVDDVSNRTVSPKKADILDVVGMLYVGGLPINYTTRRIGPVTYSIDGCIRSFKMTESPVDLDNPTSSFNVGKCFVTAQKGTYFDGTGFAKTVGAYKVGTDLLVEFEFRTTRMNGVLLGVSSQKMDGLGIELVDGKVMFHVDNGAGRFSAIYEPDAPGSLCDGQWHKVLANKIKHRLELTVDDRQVDGNSPNRASTSADTNDPVFVGGYPDGVTQFGLTTNIRFKGCIRFLKLTKGTAKPQEINFSKALELKGVQPLSCPVN</sequence>
<dbReference type="GO" id="GO:0030334">
    <property type="term" value="P:regulation of cell migration"/>
    <property type="evidence" value="ECO:0007669"/>
    <property type="project" value="InterPro"/>
</dbReference>
<dbReference type="PRINTS" id="PR00011">
    <property type="entry name" value="EGFLAMININ"/>
</dbReference>
<dbReference type="InterPro" id="IPR050440">
    <property type="entry name" value="Laminin/Netrin_ECM"/>
</dbReference>
<evidence type="ECO:0000256" key="3">
    <source>
        <dbReference type="ARBA" id="ARBA00022525"/>
    </source>
</evidence>
<feature type="non-terminal residue" evidence="21">
    <location>
        <position position="1"/>
    </location>
</feature>
<comment type="subcellular location">
    <subcellularLocation>
        <location evidence="2">Secreted</location>
        <location evidence="2">Extracellular space</location>
        <location evidence="2">Extracellular matrix</location>
        <location evidence="2">Basement membrane</location>
    </subcellularLocation>
</comment>
<feature type="domain" description="Laminin IV type A" evidence="19">
    <location>
        <begin position="1143"/>
        <end position="1377"/>
    </location>
</feature>
<evidence type="ECO:0000256" key="1">
    <source>
        <dbReference type="ARBA" id="ARBA00002418"/>
    </source>
</evidence>
<dbReference type="Pfam" id="PF06009">
    <property type="entry name" value="Laminin_II"/>
    <property type="match status" value="1"/>
</dbReference>
<feature type="domain" description="Laminin EGF-like" evidence="18">
    <location>
        <begin position="881"/>
        <end position="929"/>
    </location>
</feature>
<dbReference type="GO" id="GO:0045995">
    <property type="term" value="P:regulation of embryonic development"/>
    <property type="evidence" value="ECO:0007669"/>
    <property type="project" value="InterPro"/>
</dbReference>
<feature type="disulfide bond" evidence="14">
    <location>
        <begin position="902"/>
        <end position="911"/>
    </location>
</feature>
<dbReference type="InterPro" id="IPR008979">
    <property type="entry name" value="Galactose-bd-like_sf"/>
</dbReference>
<dbReference type="FunFam" id="2.10.25.10:FF:000051">
    <property type="entry name" value="Laminin subunit alpha 4"/>
    <property type="match status" value="1"/>
</dbReference>
<keyword evidence="22" id="KW-1185">Reference proteome</keyword>
<dbReference type="Pfam" id="PF00054">
    <property type="entry name" value="Laminin_G_1"/>
    <property type="match status" value="4"/>
</dbReference>
<proteinExistence type="predicted"/>
<dbReference type="CDD" id="cd00055">
    <property type="entry name" value="EGF_Lam"/>
    <property type="match status" value="15"/>
</dbReference>
<comment type="function">
    <text evidence="1">Binding to cells via a high affinity receptor, laminin is thought to mediate the attachment, migration and organization of cells into tissues during embryonic development by interacting with other extracellular matrix components.</text>
</comment>
<evidence type="ECO:0000259" key="20">
    <source>
        <dbReference type="PROSITE" id="PS51117"/>
    </source>
</evidence>
<dbReference type="FunFam" id="2.170.300.10:FF:000008">
    <property type="entry name" value="Laminin subunit alpha 2"/>
    <property type="match status" value="1"/>
</dbReference>
<feature type="disulfide bond" evidence="14">
    <location>
        <begin position="881"/>
        <end position="893"/>
    </location>
</feature>
<keyword evidence="7" id="KW-0084">Basement membrane</keyword>
<feature type="domain" description="Laminin N-terminal" evidence="20">
    <location>
        <begin position="1"/>
        <end position="249"/>
    </location>
</feature>
<dbReference type="PROSITE" id="PS50027">
    <property type="entry name" value="EGF_LAM_2"/>
    <property type="match status" value="12"/>
</dbReference>
<feature type="disulfide bond" evidence="14">
    <location>
        <begin position="798"/>
        <end position="807"/>
    </location>
</feature>
<dbReference type="InterPro" id="IPR013320">
    <property type="entry name" value="ConA-like_dom_sf"/>
</dbReference>
<dbReference type="InterPro" id="IPR056863">
    <property type="entry name" value="LMN_ATRN_NET-like_EGF"/>
</dbReference>
<feature type="disulfide bond" evidence="14">
    <location>
        <begin position="1099"/>
        <end position="1108"/>
    </location>
</feature>
<feature type="domain" description="Laminin EGF-like" evidence="18">
    <location>
        <begin position="930"/>
        <end position="976"/>
    </location>
</feature>
<dbReference type="GO" id="GO:0005102">
    <property type="term" value="F:signaling receptor binding"/>
    <property type="evidence" value="ECO:0007669"/>
    <property type="project" value="InterPro"/>
</dbReference>
<feature type="domain" description="Laminin G" evidence="17">
    <location>
        <begin position="2970"/>
        <end position="3150"/>
    </location>
</feature>
<keyword evidence="11" id="KW-0325">Glycoprotein</keyword>
<evidence type="ECO:0000256" key="8">
    <source>
        <dbReference type="ARBA" id="ARBA00022889"/>
    </source>
</evidence>
<dbReference type="InterPro" id="IPR009254">
    <property type="entry name" value="Laminin_aI"/>
</dbReference>
<dbReference type="Gene3D" id="2.60.120.200">
    <property type="match status" value="5"/>
</dbReference>
<dbReference type="FunFam" id="2.10.25.10:FF:000189">
    <property type="entry name" value="Laminin subunit alpha 2"/>
    <property type="match status" value="1"/>
</dbReference>
<dbReference type="FunFam" id="2.60.120.200:FF:000057">
    <property type="entry name" value="Laminin subunit alpha 2"/>
    <property type="match status" value="1"/>
</dbReference>
<dbReference type="FunFam" id="2.10.25.10:FF:000074">
    <property type="entry name" value="Laminin subunit alpha"/>
    <property type="match status" value="1"/>
</dbReference>
<feature type="domain" description="Laminin G" evidence="17">
    <location>
        <begin position="2347"/>
        <end position="2526"/>
    </location>
</feature>
<feature type="domain" description="Laminin G" evidence="17">
    <location>
        <begin position="2794"/>
        <end position="2965"/>
    </location>
</feature>
<evidence type="ECO:0000259" key="19">
    <source>
        <dbReference type="PROSITE" id="PS51115"/>
    </source>
</evidence>
<keyword evidence="12 14" id="KW-0424">Laminin EGF-like domain</keyword>
<evidence type="ECO:0000256" key="12">
    <source>
        <dbReference type="ARBA" id="ARBA00023292"/>
    </source>
</evidence>
<feature type="disulfide bond" evidence="14">
    <location>
        <begin position="852"/>
        <end position="861"/>
    </location>
</feature>
<feature type="disulfide bond" evidence="14">
    <location>
        <begin position="883"/>
        <end position="900"/>
    </location>
</feature>
<evidence type="ECO:0000313" key="22">
    <source>
        <dbReference type="Proteomes" id="UP000525205"/>
    </source>
</evidence>
<evidence type="ECO:0000256" key="6">
    <source>
        <dbReference type="ARBA" id="ARBA00022737"/>
    </source>
</evidence>
<feature type="domain" description="Laminin EGF-like" evidence="18">
    <location>
        <begin position="770"/>
        <end position="827"/>
    </location>
</feature>
<feature type="domain" description="Laminin G" evidence="17">
    <location>
        <begin position="2531"/>
        <end position="2729"/>
    </location>
</feature>
<feature type="compositionally biased region" description="Polar residues" evidence="16">
    <location>
        <begin position="3078"/>
        <end position="3091"/>
    </location>
</feature>
<feature type="domain" description="Laminin G" evidence="17">
    <location>
        <begin position="2141"/>
        <end position="2337"/>
    </location>
</feature>
<dbReference type="FunFam" id="2.60.120.200:FF:000052">
    <property type="entry name" value="Laminin subunit alpha 2"/>
    <property type="match status" value="1"/>
</dbReference>
<feature type="disulfide bond" evidence="14">
    <location>
        <begin position="1025"/>
        <end position="1042"/>
    </location>
</feature>
<evidence type="ECO:0000256" key="16">
    <source>
        <dbReference type="SAM" id="MobiDB-lite"/>
    </source>
</evidence>
<feature type="disulfide bond" evidence="14">
    <location>
        <begin position="739"/>
        <end position="748"/>
    </location>
</feature>
<dbReference type="GO" id="GO:0007155">
    <property type="term" value="P:cell adhesion"/>
    <property type="evidence" value="ECO:0007669"/>
    <property type="project" value="UniProtKB-KW"/>
</dbReference>
<dbReference type="FunFam" id="2.10.25.10:FF:000082">
    <property type="entry name" value="Laminin subunit alpha 1"/>
    <property type="match status" value="2"/>
</dbReference>
<feature type="domain" description="Laminin EGF-like" evidence="18">
    <location>
        <begin position="1069"/>
        <end position="1128"/>
    </location>
</feature>
<comment type="caution">
    <text evidence="21">The sequence shown here is derived from an EMBL/GenBank/DDBJ whole genome shotgun (WGS) entry which is preliminary data.</text>
</comment>
<dbReference type="CDD" id="cd00110">
    <property type="entry name" value="LamG"/>
    <property type="match status" value="5"/>
</dbReference>
<evidence type="ECO:0000256" key="13">
    <source>
        <dbReference type="PROSITE-ProRule" id="PRU00122"/>
    </source>
</evidence>
<evidence type="ECO:0000256" key="10">
    <source>
        <dbReference type="ARBA" id="ARBA00023157"/>
    </source>
</evidence>
<feature type="domain" description="Laminin IV type A" evidence="19">
    <location>
        <begin position="501"/>
        <end position="686"/>
    </location>
</feature>
<dbReference type="SUPFAM" id="SSF57196">
    <property type="entry name" value="EGF/Laminin"/>
    <property type="match status" value="13"/>
</dbReference>
<feature type="disulfide bond" evidence="14">
    <location>
        <begin position="1044"/>
        <end position="1053"/>
    </location>
</feature>
<dbReference type="Pfam" id="PF00055">
    <property type="entry name" value="Laminin_N"/>
    <property type="match status" value="1"/>
</dbReference>
<reference evidence="21 22" key="1">
    <citation type="submission" date="2019-09" db="EMBL/GenBank/DDBJ databases">
        <title>Bird 10,000 Genomes (B10K) Project - Family phase.</title>
        <authorList>
            <person name="Zhang G."/>
        </authorList>
    </citation>
    <scope>NUCLEOTIDE SEQUENCE [LARGE SCALE GENOMIC DNA]</scope>
    <source>
        <strain evidence="21">B10K-CU-031-03</strain>
        <tissue evidence="21">Muscle</tissue>
    </source>
</reference>
<feature type="disulfide bond" evidence="14">
    <location>
        <begin position="377"/>
        <end position="389"/>
    </location>
</feature>
<feature type="domain" description="Laminin EGF-like" evidence="18">
    <location>
        <begin position="720"/>
        <end position="769"/>
    </location>
</feature>
<feature type="region of interest" description="Disordered" evidence="16">
    <location>
        <begin position="3073"/>
        <end position="3092"/>
    </location>
</feature>
<evidence type="ECO:0000256" key="14">
    <source>
        <dbReference type="PROSITE-ProRule" id="PRU00460"/>
    </source>
</evidence>
<evidence type="ECO:0000313" key="21">
    <source>
        <dbReference type="EMBL" id="NXE79394.1"/>
    </source>
</evidence>
<dbReference type="Gene3D" id="2.10.25.10">
    <property type="entry name" value="Laminin"/>
    <property type="match status" value="15"/>
</dbReference>
<protein>
    <submittedName>
        <fullName evidence="21">LAMA2 protein</fullName>
    </submittedName>
</protein>
<dbReference type="SMART" id="SM00181">
    <property type="entry name" value="EGF"/>
    <property type="match status" value="10"/>
</dbReference>
<feature type="coiled-coil region" evidence="15">
    <location>
        <begin position="1979"/>
        <end position="2136"/>
    </location>
</feature>
<comment type="caution">
    <text evidence="14">Lacks conserved residue(s) required for the propagation of feature annotation.</text>
</comment>
<feature type="region of interest" description="Disordered" evidence="16">
    <location>
        <begin position="2726"/>
        <end position="2781"/>
    </location>
</feature>
<dbReference type="GO" id="GO:0030155">
    <property type="term" value="P:regulation of cell adhesion"/>
    <property type="evidence" value="ECO:0007669"/>
    <property type="project" value="InterPro"/>
</dbReference>
<dbReference type="FunFam" id="2.10.25.10:FF:000512">
    <property type="entry name" value="Laminin subunit alpha 1"/>
    <property type="match status" value="1"/>
</dbReference>
<feature type="domain" description="Laminin EGF-like" evidence="18">
    <location>
        <begin position="377"/>
        <end position="431"/>
    </location>
</feature>
<evidence type="ECO:0000259" key="18">
    <source>
        <dbReference type="PROSITE" id="PS50027"/>
    </source>
</evidence>
<feature type="disulfide bond" evidence="14">
    <location>
        <begin position="1525"/>
        <end position="1537"/>
    </location>
</feature>
<feature type="domain" description="Laminin EGF-like" evidence="18">
    <location>
        <begin position="432"/>
        <end position="480"/>
    </location>
</feature>
<feature type="disulfide bond" evidence="14">
    <location>
        <begin position="1546"/>
        <end position="1555"/>
    </location>
</feature>
<dbReference type="SMART" id="SM00281">
    <property type="entry name" value="LamB"/>
    <property type="match status" value="2"/>
</dbReference>
<dbReference type="PANTHER" id="PTHR10574">
    <property type="entry name" value="NETRIN/LAMININ-RELATED"/>
    <property type="match status" value="1"/>
</dbReference>
<feature type="disulfide bond" evidence="14">
    <location>
        <begin position="864"/>
        <end position="878"/>
    </location>
</feature>
<dbReference type="Pfam" id="PF02210">
    <property type="entry name" value="Laminin_G_2"/>
    <property type="match status" value="1"/>
</dbReference>
<dbReference type="FunFam" id="2.10.25.10:FF:000106">
    <property type="entry name" value="Heparan sulfate proteoglycan 2"/>
    <property type="match status" value="2"/>
</dbReference>
<dbReference type="GO" id="GO:0005201">
    <property type="term" value="F:extracellular matrix structural constituent"/>
    <property type="evidence" value="ECO:0007669"/>
    <property type="project" value="TreeGrafter"/>
</dbReference>
<evidence type="ECO:0000256" key="4">
    <source>
        <dbReference type="ARBA" id="ARBA00022530"/>
    </source>
</evidence>
<name>A0A7K8PKU4_COCCO</name>
<dbReference type="PROSITE" id="PS51117">
    <property type="entry name" value="LAMININ_NTER"/>
    <property type="match status" value="1"/>
</dbReference>
<dbReference type="SUPFAM" id="SSF49899">
    <property type="entry name" value="Concanavalin A-like lectins/glucanases"/>
    <property type="match status" value="5"/>
</dbReference>
<feature type="domain" description="Laminin EGF-like" evidence="18">
    <location>
        <begin position="977"/>
        <end position="1022"/>
    </location>
</feature>
<keyword evidence="10 14" id="KW-1015">Disulfide bond</keyword>
<dbReference type="Pfam" id="PF06008">
    <property type="entry name" value="Laminin_I"/>
    <property type="match status" value="1"/>
</dbReference>
<dbReference type="GO" id="GO:0009887">
    <property type="term" value="P:animal organ morphogenesis"/>
    <property type="evidence" value="ECO:0007669"/>
    <property type="project" value="TreeGrafter"/>
</dbReference>
<keyword evidence="5" id="KW-0732">Signal</keyword>
<keyword evidence="8" id="KW-0130">Cell adhesion</keyword>
<feature type="disulfide bond" evidence="14">
    <location>
        <begin position="1023"/>
        <end position="1035"/>
    </location>
</feature>
<feature type="non-terminal residue" evidence="21">
    <location>
        <position position="3153"/>
    </location>
</feature>
<keyword evidence="9 15" id="KW-0175">Coiled coil</keyword>
<dbReference type="InterPro" id="IPR001791">
    <property type="entry name" value="Laminin_G"/>
</dbReference>
<dbReference type="FunFam" id="2.60.120.200:FF:000063">
    <property type="entry name" value="Laminin subunit alpha 2"/>
    <property type="match status" value="1"/>
</dbReference>
<gene>
    <name evidence="21" type="primary">Lama2</name>
    <name evidence="21" type="ORF">COCCOC_R11749</name>
</gene>
<evidence type="ECO:0000256" key="15">
    <source>
        <dbReference type="SAM" id="Coils"/>
    </source>
</evidence>
<evidence type="ECO:0000259" key="17">
    <source>
        <dbReference type="PROSITE" id="PS50025"/>
    </source>
</evidence>
<feature type="disulfide bond" evidence="14">
    <location>
        <begin position="950"/>
        <end position="959"/>
    </location>
</feature>
<dbReference type="FunFam" id="2.60.120.200:FF:000065">
    <property type="entry name" value="Laminin subunit alpha 2"/>
    <property type="match status" value="1"/>
</dbReference>
<feature type="disulfide bond" evidence="13">
    <location>
        <begin position="2702"/>
        <end position="2729"/>
    </location>
</feature>
<feature type="domain" description="Laminin EGF-like" evidence="18">
    <location>
        <begin position="828"/>
        <end position="880"/>
    </location>
</feature>
<dbReference type="Pfam" id="PF24973">
    <property type="entry name" value="EGF_LMN_ATRN"/>
    <property type="match status" value="2"/>
</dbReference>
<feature type="coiled-coil region" evidence="15">
    <location>
        <begin position="1781"/>
        <end position="1832"/>
    </location>
</feature>
<evidence type="ECO:0000256" key="5">
    <source>
        <dbReference type="ARBA" id="ARBA00022729"/>
    </source>
</evidence>
<feature type="disulfide bond" evidence="14">
    <location>
        <begin position="1069"/>
        <end position="1081"/>
    </location>
</feature>
<dbReference type="Pfam" id="PF00053">
    <property type="entry name" value="EGF_laminin"/>
    <property type="match status" value="14"/>
</dbReference>
<dbReference type="InterPro" id="IPR002049">
    <property type="entry name" value="LE_dom"/>
</dbReference>
<dbReference type="FunFam" id="2.10.25.10:FF:000094">
    <property type="entry name" value="Laminin subunit alpha-2"/>
    <property type="match status" value="1"/>
</dbReference>
<dbReference type="SMART" id="SM00180">
    <property type="entry name" value="EGF_Lam"/>
    <property type="match status" value="16"/>
</dbReference>
<feature type="disulfide bond" evidence="14">
    <location>
        <begin position="930"/>
        <end position="942"/>
    </location>
</feature>
<dbReference type="PROSITE" id="PS51115">
    <property type="entry name" value="LAMININ_IVA"/>
    <property type="match status" value="2"/>
</dbReference>
<dbReference type="GO" id="GO:0005604">
    <property type="term" value="C:basement membrane"/>
    <property type="evidence" value="ECO:0007669"/>
    <property type="project" value="UniProtKB-SubCell"/>
</dbReference>
<keyword evidence="6" id="KW-0677">Repeat</keyword>
<dbReference type="EMBL" id="VWPP01000289">
    <property type="protein sequence ID" value="NXE79394.1"/>
    <property type="molecule type" value="Genomic_DNA"/>
</dbReference>
<accession>A0A7K8PKU4</accession>